<feature type="coiled-coil region" evidence="1">
    <location>
        <begin position="10"/>
        <end position="44"/>
    </location>
</feature>
<dbReference type="PANTHER" id="PTHR12334">
    <property type="entry name" value="BAG FAMILY MOLECULAR CHAPERONE REGULATOR 2"/>
    <property type="match status" value="1"/>
</dbReference>
<evidence type="ECO:0000256" key="1">
    <source>
        <dbReference type="SAM" id="Coils"/>
    </source>
</evidence>
<dbReference type="STRING" id="418985.A0A1V9Y2L7"/>
<dbReference type="Proteomes" id="UP000192247">
    <property type="component" value="Unassembled WGS sequence"/>
</dbReference>
<dbReference type="FunCoup" id="A0A1V9Y2L7">
    <property type="interactions" value="290"/>
</dbReference>
<dbReference type="OrthoDB" id="6284251at2759"/>
<dbReference type="GO" id="GO:0051087">
    <property type="term" value="F:protein-folding chaperone binding"/>
    <property type="evidence" value="ECO:0007669"/>
    <property type="project" value="InterPro"/>
</dbReference>
<keyword evidence="1" id="KW-0175">Coiled coil</keyword>
<dbReference type="PANTHER" id="PTHR12334:SF6">
    <property type="entry name" value="BAG FAMILY MOLECULAR CHAPERONE REGULATOR 2"/>
    <property type="match status" value="1"/>
</dbReference>
<comment type="caution">
    <text evidence="2">The sequence shown here is derived from an EMBL/GenBank/DDBJ whole genome shotgun (WGS) entry which is preliminary data.</text>
</comment>
<evidence type="ECO:0000313" key="3">
    <source>
        <dbReference type="Proteomes" id="UP000192247"/>
    </source>
</evidence>
<protein>
    <submittedName>
        <fullName evidence="2">BAG family molecular chaperone regulator 2-like</fullName>
    </submittedName>
</protein>
<name>A0A1V9Y2L7_9ACAR</name>
<dbReference type="InterPro" id="IPR037689">
    <property type="entry name" value="BAG2"/>
</dbReference>
<dbReference type="GO" id="GO:0050821">
    <property type="term" value="P:protein stabilization"/>
    <property type="evidence" value="ECO:0007669"/>
    <property type="project" value="TreeGrafter"/>
</dbReference>
<sequence length="161" mass="18576">MSSRRLLELLDSIEKRVEMMRTAVQALEIEKDTLVELLQNFSESSELKKLSDPEQEELLLIRSRLLKRATTVDVSLLTPRTDDQAEALRRVTDDVDKLFVKFHDEGTRSLCESYLNACLSDATGPIDHKFQSKIIECTADDQKKIRKKLESILSQFARRYS</sequence>
<gene>
    <name evidence="2" type="ORF">BIW11_05365</name>
</gene>
<proteinExistence type="predicted"/>
<dbReference type="EMBL" id="MNPL01000487">
    <property type="protein sequence ID" value="OQR79979.1"/>
    <property type="molecule type" value="Genomic_DNA"/>
</dbReference>
<keyword evidence="3" id="KW-1185">Reference proteome</keyword>
<dbReference type="AlphaFoldDB" id="A0A1V9Y2L7"/>
<reference evidence="2 3" key="1">
    <citation type="journal article" date="2017" name="Gigascience">
        <title>Draft genome of the honey bee ectoparasitic mite, Tropilaelaps mercedesae, is shaped by the parasitic life history.</title>
        <authorList>
            <person name="Dong X."/>
            <person name="Armstrong S.D."/>
            <person name="Xia D."/>
            <person name="Makepeace B.L."/>
            <person name="Darby A.C."/>
            <person name="Kadowaki T."/>
        </authorList>
    </citation>
    <scope>NUCLEOTIDE SEQUENCE [LARGE SCALE GENOMIC DNA]</scope>
    <source>
        <strain evidence="2">Wuxi-XJTLU</strain>
    </source>
</reference>
<dbReference type="GO" id="GO:0000774">
    <property type="term" value="F:adenyl-nucleotide exchange factor activity"/>
    <property type="evidence" value="ECO:0007669"/>
    <property type="project" value="InterPro"/>
</dbReference>
<accession>A0A1V9Y2L7</accession>
<dbReference type="InParanoid" id="A0A1V9Y2L7"/>
<evidence type="ECO:0000313" key="2">
    <source>
        <dbReference type="EMBL" id="OQR79979.1"/>
    </source>
</evidence>
<dbReference type="Gene3D" id="1.20.58.890">
    <property type="match status" value="1"/>
</dbReference>
<organism evidence="2 3">
    <name type="scientific">Tropilaelaps mercedesae</name>
    <dbReference type="NCBI Taxonomy" id="418985"/>
    <lineage>
        <taxon>Eukaryota</taxon>
        <taxon>Metazoa</taxon>
        <taxon>Ecdysozoa</taxon>
        <taxon>Arthropoda</taxon>
        <taxon>Chelicerata</taxon>
        <taxon>Arachnida</taxon>
        <taxon>Acari</taxon>
        <taxon>Parasitiformes</taxon>
        <taxon>Mesostigmata</taxon>
        <taxon>Gamasina</taxon>
        <taxon>Dermanyssoidea</taxon>
        <taxon>Laelapidae</taxon>
        <taxon>Tropilaelaps</taxon>
    </lineage>
</organism>